<protein>
    <submittedName>
        <fullName evidence="6">Unannotated protein</fullName>
    </submittedName>
</protein>
<evidence type="ECO:0000313" key="6">
    <source>
        <dbReference type="EMBL" id="CAB5009089.1"/>
    </source>
</evidence>
<dbReference type="InterPro" id="IPR002903">
    <property type="entry name" value="RsmH"/>
</dbReference>
<keyword evidence="4" id="KW-0949">S-adenosyl-L-methionine</keyword>
<dbReference type="PANTHER" id="PTHR11265:SF0">
    <property type="entry name" value="12S RRNA N4-METHYLCYTIDINE METHYLTRANSFERASE"/>
    <property type="match status" value="1"/>
</dbReference>
<dbReference type="Gene3D" id="3.40.50.150">
    <property type="entry name" value="Vaccinia Virus protein VP39"/>
    <property type="match status" value="1"/>
</dbReference>
<organism evidence="6">
    <name type="scientific">freshwater metagenome</name>
    <dbReference type="NCBI Taxonomy" id="449393"/>
    <lineage>
        <taxon>unclassified sequences</taxon>
        <taxon>metagenomes</taxon>
        <taxon>ecological metagenomes</taxon>
    </lineage>
</organism>
<dbReference type="SUPFAM" id="SSF81799">
    <property type="entry name" value="Putative methyltransferase TM0872, insert domain"/>
    <property type="match status" value="1"/>
</dbReference>
<name>A0A6J7PZC4_9ZZZZ</name>
<dbReference type="GO" id="GO:0005737">
    <property type="term" value="C:cytoplasm"/>
    <property type="evidence" value="ECO:0007669"/>
    <property type="project" value="TreeGrafter"/>
</dbReference>
<evidence type="ECO:0000256" key="2">
    <source>
        <dbReference type="ARBA" id="ARBA00022603"/>
    </source>
</evidence>
<comment type="similarity">
    <text evidence="1">Belongs to the methyltransferase superfamily. RsmH family.</text>
</comment>
<dbReference type="Pfam" id="PF01795">
    <property type="entry name" value="Methyltransf_5"/>
    <property type="match status" value="1"/>
</dbReference>
<sequence length="316" mass="33864">MTGGFRHEPVMLAEIIEVFDGVPAGWLVDMTLGGAGHARGLLERRTDCRLLGLDRDQDALAAATAVLAPFEERVVTRHARFDSLHNVMAALAISSVSGVLFDLGVSSHQFDEGDRGFSYRFDGPLDMRMDASTGPSATDVVNGYGVDELTRVLREFGDERFAYRIANAIVASRPVRTTAQLAEIVRDAIPAPARRTGGHPAKRTFQAIRIEVNQELEILPDALDQAIDALSVGGRVAVLSYHSGEDRIVKHAFREAATGGCSCPTGLPCGCGASPTVRIVRPAKRVPSAGERDRNPRASSAILRVVEKVAVTGVAQ</sequence>
<evidence type="ECO:0000256" key="4">
    <source>
        <dbReference type="ARBA" id="ARBA00022691"/>
    </source>
</evidence>
<dbReference type="EMBL" id="CAFBON010000311">
    <property type="protein sequence ID" value="CAB5009089.1"/>
    <property type="molecule type" value="Genomic_DNA"/>
</dbReference>
<dbReference type="AlphaFoldDB" id="A0A6J7PZC4"/>
<dbReference type="EMBL" id="CAFAAJ010000004">
    <property type="protein sequence ID" value="CAB4789572.1"/>
    <property type="molecule type" value="Genomic_DNA"/>
</dbReference>
<proteinExistence type="inferred from homology"/>
<keyword evidence="3" id="KW-0808">Transferase</keyword>
<evidence type="ECO:0000256" key="3">
    <source>
        <dbReference type="ARBA" id="ARBA00022679"/>
    </source>
</evidence>
<dbReference type="PIRSF" id="PIRSF004486">
    <property type="entry name" value="MraW"/>
    <property type="match status" value="1"/>
</dbReference>
<accession>A0A6J7PZC4</accession>
<evidence type="ECO:0000256" key="1">
    <source>
        <dbReference type="ARBA" id="ARBA00010396"/>
    </source>
</evidence>
<dbReference type="NCBIfam" id="TIGR00006">
    <property type="entry name" value="16S rRNA (cytosine(1402)-N(4))-methyltransferase RsmH"/>
    <property type="match status" value="1"/>
</dbReference>
<dbReference type="Gene3D" id="1.10.150.170">
    <property type="entry name" value="Putative methyltransferase TM0872, insert domain"/>
    <property type="match status" value="1"/>
</dbReference>
<keyword evidence="2" id="KW-0489">Methyltransferase</keyword>
<dbReference type="InterPro" id="IPR023397">
    <property type="entry name" value="SAM-dep_MeTrfase_MraW_recog"/>
</dbReference>
<dbReference type="HAMAP" id="MF_01007">
    <property type="entry name" value="16SrRNA_methyltr_H"/>
    <property type="match status" value="1"/>
</dbReference>
<dbReference type="InterPro" id="IPR029063">
    <property type="entry name" value="SAM-dependent_MTases_sf"/>
</dbReference>
<dbReference type="GO" id="GO:0071424">
    <property type="term" value="F:rRNA (cytosine-N4-)-methyltransferase activity"/>
    <property type="evidence" value="ECO:0007669"/>
    <property type="project" value="TreeGrafter"/>
</dbReference>
<dbReference type="PANTHER" id="PTHR11265">
    <property type="entry name" value="S-ADENOSYL-METHYLTRANSFERASE MRAW"/>
    <property type="match status" value="1"/>
</dbReference>
<dbReference type="GO" id="GO:0070475">
    <property type="term" value="P:rRNA base methylation"/>
    <property type="evidence" value="ECO:0007669"/>
    <property type="project" value="TreeGrafter"/>
</dbReference>
<dbReference type="SUPFAM" id="SSF53335">
    <property type="entry name" value="S-adenosyl-L-methionine-dependent methyltransferases"/>
    <property type="match status" value="1"/>
</dbReference>
<gene>
    <name evidence="5" type="ORF">UFOPK3001_00114</name>
    <name evidence="6" type="ORF">UFOPK3954_02211</name>
</gene>
<reference evidence="6" key="1">
    <citation type="submission" date="2020-05" db="EMBL/GenBank/DDBJ databases">
        <authorList>
            <person name="Chiriac C."/>
            <person name="Salcher M."/>
            <person name="Ghai R."/>
            <person name="Kavagutti S V."/>
        </authorList>
    </citation>
    <scope>NUCLEOTIDE SEQUENCE</scope>
</reference>
<evidence type="ECO:0000313" key="5">
    <source>
        <dbReference type="EMBL" id="CAB4789572.1"/>
    </source>
</evidence>